<keyword evidence="1" id="KW-0812">Transmembrane</keyword>
<protein>
    <submittedName>
        <fullName evidence="2">Uncharacterized protein</fullName>
    </submittedName>
</protein>
<organism evidence="2 3">
    <name type="scientific">Streblomastix strix</name>
    <dbReference type="NCBI Taxonomy" id="222440"/>
    <lineage>
        <taxon>Eukaryota</taxon>
        <taxon>Metamonada</taxon>
        <taxon>Preaxostyla</taxon>
        <taxon>Oxymonadida</taxon>
        <taxon>Streblomastigidae</taxon>
        <taxon>Streblomastix</taxon>
    </lineage>
</organism>
<evidence type="ECO:0000313" key="2">
    <source>
        <dbReference type="EMBL" id="KAA6363103.1"/>
    </source>
</evidence>
<evidence type="ECO:0000313" key="3">
    <source>
        <dbReference type="Proteomes" id="UP000324800"/>
    </source>
</evidence>
<feature type="transmembrane region" description="Helical" evidence="1">
    <location>
        <begin position="22"/>
        <end position="51"/>
    </location>
</feature>
<reference evidence="2 3" key="1">
    <citation type="submission" date="2019-03" db="EMBL/GenBank/DDBJ databases">
        <title>Single cell metagenomics reveals metabolic interactions within the superorganism composed of flagellate Streblomastix strix and complex community of Bacteroidetes bacteria on its surface.</title>
        <authorList>
            <person name="Treitli S.C."/>
            <person name="Kolisko M."/>
            <person name="Husnik F."/>
            <person name="Keeling P."/>
            <person name="Hampl V."/>
        </authorList>
    </citation>
    <scope>NUCLEOTIDE SEQUENCE [LARGE SCALE GENOMIC DNA]</scope>
    <source>
        <strain evidence="2">ST1C</strain>
    </source>
</reference>
<dbReference type="Proteomes" id="UP000324800">
    <property type="component" value="Unassembled WGS sequence"/>
</dbReference>
<proteinExistence type="predicted"/>
<name>A0A5J4TYR6_9EUKA</name>
<keyword evidence="1" id="KW-1133">Transmembrane helix</keyword>
<sequence length="145" mass="17022">MIYKHLKQGESVDGVCGIFRYLVIYLLILNLLMLNMLECQLLLLVLLVVLVKNKIWRSEKNWVTSPYFLSNLNKGRNYNPSFPPQPLLVRRSDEQIEEEGGNEEIESQLINKKSDYGHIKNSANYAKGWILNNFIKYDNPKPDWY</sequence>
<dbReference type="AlphaFoldDB" id="A0A5J4TYR6"/>
<comment type="caution">
    <text evidence="2">The sequence shown here is derived from an EMBL/GenBank/DDBJ whole genome shotgun (WGS) entry which is preliminary data.</text>
</comment>
<keyword evidence="1" id="KW-0472">Membrane</keyword>
<gene>
    <name evidence="2" type="ORF">EZS28_041370</name>
</gene>
<dbReference type="EMBL" id="SNRW01023323">
    <property type="protein sequence ID" value="KAA6363103.1"/>
    <property type="molecule type" value="Genomic_DNA"/>
</dbReference>
<evidence type="ECO:0000256" key="1">
    <source>
        <dbReference type="SAM" id="Phobius"/>
    </source>
</evidence>
<accession>A0A5J4TYR6</accession>